<feature type="signal peptide" evidence="1">
    <location>
        <begin position="1"/>
        <end position="20"/>
    </location>
</feature>
<proteinExistence type="predicted"/>
<reference evidence="2" key="1">
    <citation type="journal article" date="2023" name="Mol. Phylogenet. Evol.">
        <title>Genome-scale phylogeny and comparative genomics of the fungal order Sordariales.</title>
        <authorList>
            <person name="Hensen N."/>
            <person name="Bonometti L."/>
            <person name="Westerberg I."/>
            <person name="Brannstrom I.O."/>
            <person name="Guillou S."/>
            <person name="Cros-Aarteil S."/>
            <person name="Calhoun S."/>
            <person name="Haridas S."/>
            <person name="Kuo A."/>
            <person name="Mondo S."/>
            <person name="Pangilinan J."/>
            <person name="Riley R."/>
            <person name="LaButti K."/>
            <person name="Andreopoulos B."/>
            <person name="Lipzen A."/>
            <person name="Chen C."/>
            <person name="Yan M."/>
            <person name="Daum C."/>
            <person name="Ng V."/>
            <person name="Clum A."/>
            <person name="Steindorff A."/>
            <person name="Ohm R.A."/>
            <person name="Martin F."/>
            <person name="Silar P."/>
            <person name="Natvig D.O."/>
            <person name="Lalanne C."/>
            <person name="Gautier V."/>
            <person name="Ament-Velasquez S.L."/>
            <person name="Kruys A."/>
            <person name="Hutchinson M.I."/>
            <person name="Powell A.J."/>
            <person name="Barry K."/>
            <person name="Miller A.N."/>
            <person name="Grigoriev I.V."/>
            <person name="Debuchy R."/>
            <person name="Gladieux P."/>
            <person name="Hiltunen Thoren M."/>
            <person name="Johannesson H."/>
        </authorList>
    </citation>
    <scope>NUCLEOTIDE SEQUENCE</scope>
    <source>
        <strain evidence="2">CBS 359.72</strain>
    </source>
</reference>
<feature type="chain" id="PRO_5042834954" evidence="1">
    <location>
        <begin position="21"/>
        <end position="201"/>
    </location>
</feature>
<dbReference type="GO" id="GO:0005543">
    <property type="term" value="F:phospholipid binding"/>
    <property type="evidence" value="ECO:0007669"/>
    <property type="project" value="TreeGrafter"/>
</dbReference>
<keyword evidence="3" id="KW-1185">Reference proteome</keyword>
<organism evidence="2 3">
    <name type="scientific">Corynascus novoguineensis</name>
    <dbReference type="NCBI Taxonomy" id="1126955"/>
    <lineage>
        <taxon>Eukaryota</taxon>
        <taxon>Fungi</taxon>
        <taxon>Dikarya</taxon>
        <taxon>Ascomycota</taxon>
        <taxon>Pezizomycotina</taxon>
        <taxon>Sordariomycetes</taxon>
        <taxon>Sordariomycetidae</taxon>
        <taxon>Sordariales</taxon>
        <taxon>Chaetomiaceae</taxon>
        <taxon>Corynascus</taxon>
    </lineage>
</organism>
<dbReference type="PANTHER" id="PTHR11362:SF141">
    <property type="entry name" value="PHOSPHATIDYLETHANOLAMINE-BINDING PROTEIN"/>
    <property type="match status" value="1"/>
</dbReference>
<dbReference type="AlphaFoldDB" id="A0AAN7CSD4"/>
<dbReference type="Pfam" id="PF01161">
    <property type="entry name" value="PBP"/>
    <property type="match status" value="1"/>
</dbReference>
<accession>A0AAN7CSD4</accession>
<gene>
    <name evidence="2" type="ORF">C7999DRAFT_32533</name>
</gene>
<dbReference type="Gene3D" id="3.90.280.10">
    <property type="entry name" value="PEBP-like"/>
    <property type="match status" value="1"/>
</dbReference>
<dbReference type="InterPro" id="IPR008914">
    <property type="entry name" value="PEBP"/>
</dbReference>
<dbReference type="EMBL" id="MU857661">
    <property type="protein sequence ID" value="KAK4247060.1"/>
    <property type="molecule type" value="Genomic_DNA"/>
</dbReference>
<dbReference type="InterPro" id="IPR036610">
    <property type="entry name" value="PEBP-like_sf"/>
</dbReference>
<comment type="caution">
    <text evidence="2">The sequence shown here is derived from an EMBL/GenBank/DDBJ whole genome shotgun (WGS) entry which is preliminary data.</text>
</comment>
<evidence type="ECO:0000313" key="2">
    <source>
        <dbReference type="EMBL" id="KAK4247060.1"/>
    </source>
</evidence>
<dbReference type="Proteomes" id="UP001303647">
    <property type="component" value="Unassembled WGS sequence"/>
</dbReference>
<dbReference type="SUPFAM" id="SSF49777">
    <property type="entry name" value="PEBP-like"/>
    <property type="match status" value="1"/>
</dbReference>
<reference evidence="2" key="2">
    <citation type="submission" date="2023-05" db="EMBL/GenBank/DDBJ databases">
        <authorList>
            <consortium name="Lawrence Berkeley National Laboratory"/>
            <person name="Steindorff A."/>
            <person name="Hensen N."/>
            <person name="Bonometti L."/>
            <person name="Westerberg I."/>
            <person name="Brannstrom I.O."/>
            <person name="Guillou S."/>
            <person name="Cros-Aarteil S."/>
            <person name="Calhoun S."/>
            <person name="Haridas S."/>
            <person name="Kuo A."/>
            <person name="Mondo S."/>
            <person name="Pangilinan J."/>
            <person name="Riley R."/>
            <person name="Labutti K."/>
            <person name="Andreopoulos B."/>
            <person name="Lipzen A."/>
            <person name="Chen C."/>
            <person name="Yanf M."/>
            <person name="Daum C."/>
            <person name="Ng V."/>
            <person name="Clum A."/>
            <person name="Ohm R."/>
            <person name="Martin F."/>
            <person name="Silar P."/>
            <person name="Natvig D."/>
            <person name="Lalanne C."/>
            <person name="Gautier V."/>
            <person name="Ament-Velasquez S.L."/>
            <person name="Kruys A."/>
            <person name="Hutchinson M.I."/>
            <person name="Powell A.J."/>
            <person name="Barry K."/>
            <person name="Miller A.N."/>
            <person name="Grigoriev I.V."/>
            <person name="Debuchy R."/>
            <person name="Gladieux P."/>
            <person name="Thoren M.H."/>
            <person name="Johannesson H."/>
        </authorList>
    </citation>
    <scope>NUCLEOTIDE SEQUENCE</scope>
    <source>
        <strain evidence="2">CBS 359.72</strain>
    </source>
</reference>
<sequence>MLISIATISSALLLAGSVSAQTPPGFVPEVENRLEIIFGSKVVEAPGADLGRADTANQPTLGTDAPLEGASYLWAMIDIDVPSDFQNPSAGGPRTTYLHALITGFTPTSSPTNTTTPDGTPIYVLTPPQGTAGPVAYVGPAPPPENPPHAHQYVSLLYETAADFVVTPQQIGSTIGFDVAAFAEAVGLDAPVRAGYFNVTG</sequence>
<dbReference type="GO" id="GO:0030414">
    <property type="term" value="F:peptidase inhibitor activity"/>
    <property type="evidence" value="ECO:0007669"/>
    <property type="project" value="TreeGrafter"/>
</dbReference>
<evidence type="ECO:0000313" key="3">
    <source>
        <dbReference type="Proteomes" id="UP001303647"/>
    </source>
</evidence>
<dbReference type="InterPro" id="IPR035810">
    <property type="entry name" value="PEBP_euk"/>
</dbReference>
<name>A0AAN7CSD4_9PEZI</name>
<dbReference type="PANTHER" id="PTHR11362">
    <property type="entry name" value="PHOSPHATIDYLETHANOLAMINE-BINDING PROTEIN"/>
    <property type="match status" value="1"/>
</dbReference>
<dbReference type="GO" id="GO:0030162">
    <property type="term" value="P:regulation of proteolysis"/>
    <property type="evidence" value="ECO:0007669"/>
    <property type="project" value="TreeGrafter"/>
</dbReference>
<dbReference type="GO" id="GO:0046578">
    <property type="term" value="P:regulation of Ras protein signal transduction"/>
    <property type="evidence" value="ECO:0007669"/>
    <property type="project" value="TreeGrafter"/>
</dbReference>
<keyword evidence="1" id="KW-0732">Signal</keyword>
<protein>
    <submittedName>
        <fullName evidence="2">Phosphatidylethanolamine-binding protein 4</fullName>
    </submittedName>
</protein>
<evidence type="ECO:0000256" key="1">
    <source>
        <dbReference type="SAM" id="SignalP"/>
    </source>
</evidence>